<dbReference type="GO" id="GO:0034045">
    <property type="term" value="C:phagophore assembly site membrane"/>
    <property type="evidence" value="ECO:0007669"/>
    <property type="project" value="UniProtKB-SubCell"/>
</dbReference>
<reference evidence="14 15" key="1">
    <citation type="submission" date="2016-10" db="EMBL/GenBank/DDBJ databases">
        <title>Genome sequence of the basidiomycete white-rot fungus Trametes pubescens.</title>
        <authorList>
            <person name="Makela M.R."/>
            <person name="Granchi Z."/>
            <person name="Peng M."/>
            <person name="De Vries R.P."/>
            <person name="Grigoriev I."/>
            <person name="Riley R."/>
            <person name="Hilden K."/>
        </authorList>
    </citation>
    <scope>NUCLEOTIDE SEQUENCE [LARGE SCALE GENOMIC DNA]</scope>
    <source>
        <strain evidence="14 15">FBCC735</strain>
    </source>
</reference>
<feature type="compositionally biased region" description="Pro residues" evidence="13">
    <location>
        <begin position="499"/>
        <end position="511"/>
    </location>
</feature>
<feature type="region of interest" description="Disordered" evidence="13">
    <location>
        <begin position="1742"/>
        <end position="1781"/>
    </location>
</feature>
<organism evidence="14 15">
    <name type="scientific">Trametes pubescens</name>
    <name type="common">White-rot fungus</name>
    <dbReference type="NCBI Taxonomy" id="154538"/>
    <lineage>
        <taxon>Eukaryota</taxon>
        <taxon>Fungi</taxon>
        <taxon>Dikarya</taxon>
        <taxon>Basidiomycota</taxon>
        <taxon>Agaricomycotina</taxon>
        <taxon>Agaricomycetes</taxon>
        <taxon>Polyporales</taxon>
        <taxon>Polyporaceae</taxon>
        <taxon>Trametes</taxon>
    </lineage>
</organism>
<dbReference type="STRING" id="154538.A0A1M2V7I7"/>
<feature type="compositionally biased region" description="Polar residues" evidence="13">
    <location>
        <begin position="391"/>
        <end position="409"/>
    </location>
</feature>
<evidence type="ECO:0000256" key="9">
    <source>
        <dbReference type="ARBA" id="ARBA00023136"/>
    </source>
</evidence>
<dbReference type="GO" id="GO:0061723">
    <property type="term" value="P:glycophagy"/>
    <property type="evidence" value="ECO:0007669"/>
    <property type="project" value="TreeGrafter"/>
</dbReference>
<keyword evidence="8" id="KW-0445">Lipid transport</keyword>
<evidence type="ECO:0000256" key="5">
    <source>
        <dbReference type="ARBA" id="ARBA00022448"/>
    </source>
</evidence>
<dbReference type="GO" id="GO:0032266">
    <property type="term" value="F:phosphatidylinositol-3-phosphate binding"/>
    <property type="evidence" value="ECO:0007669"/>
    <property type="project" value="TreeGrafter"/>
</dbReference>
<dbReference type="GO" id="GO:0061908">
    <property type="term" value="C:phagophore"/>
    <property type="evidence" value="ECO:0007669"/>
    <property type="project" value="TreeGrafter"/>
</dbReference>
<keyword evidence="7" id="KW-0072">Autophagy</keyword>
<evidence type="ECO:0000256" key="7">
    <source>
        <dbReference type="ARBA" id="ARBA00023006"/>
    </source>
</evidence>
<evidence type="ECO:0000256" key="13">
    <source>
        <dbReference type="SAM" id="MobiDB-lite"/>
    </source>
</evidence>
<comment type="caution">
    <text evidence="14">The sequence shown here is derived from an EMBL/GenBank/DDBJ whole genome shotgun (WGS) entry which is preliminary data.</text>
</comment>
<feature type="compositionally biased region" description="Low complexity" evidence="13">
    <location>
        <begin position="287"/>
        <end position="301"/>
    </location>
</feature>
<evidence type="ECO:0000256" key="2">
    <source>
        <dbReference type="ARBA" id="ARBA00004623"/>
    </source>
</evidence>
<dbReference type="PANTHER" id="PTHR13190">
    <property type="entry name" value="AUTOPHAGY-RELATED 2, ISOFORM A"/>
    <property type="match status" value="1"/>
</dbReference>
<keyword evidence="15" id="KW-1185">Reference proteome</keyword>
<evidence type="ECO:0000256" key="4">
    <source>
        <dbReference type="ARBA" id="ARBA00018070"/>
    </source>
</evidence>
<keyword evidence="6" id="KW-0256">Endoplasmic reticulum</keyword>
<evidence type="ECO:0000256" key="1">
    <source>
        <dbReference type="ARBA" id="ARBA00004406"/>
    </source>
</evidence>
<dbReference type="EMBL" id="MNAD01001609">
    <property type="protein sequence ID" value="OJT03542.1"/>
    <property type="molecule type" value="Genomic_DNA"/>
</dbReference>
<evidence type="ECO:0000313" key="14">
    <source>
        <dbReference type="EMBL" id="OJT03542.1"/>
    </source>
</evidence>
<keyword evidence="9" id="KW-0472">Membrane</keyword>
<dbReference type="GO" id="GO:0005789">
    <property type="term" value="C:endoplasmic reticulum membrane"/>
    <property type="evidence" value="ECO:0007669"/>
    <property type="project" value="UniProtKB-SubCell"/>
</dbReference>
<name>A0A1M2V7I7_TRAPU</name>
<comment type="catalytic activity">
    <reaction evidence="10">
        <text>a 1,2-diacyl-sn-glycero-3-phospho-L-serine(in) = a 1,2-diacyl-sn-glycero-3-phospho-L-serine(out)</text>
        <dbReference type="Rhea" id="RHEA:38663"/>
        <dbReference type="ChEBI" id="CHEBI:57262"/>
    </reaction>
</comment>
<feature type="compositionally biased region" description="Basic and acidic residues" evidence="13">
    <location>
        <begin position="432"/>
        <end position="442"/>
    </location>
</feature>
<comment type="catalytic activity">
    <reaction evidence="11">
        <text>a 1,2-diacyl-sn-glycero-3-phosphoethanolamine(in) = a 1,2-diacyl-sn-glycero-3-phosphoethanolamine(out)</text>
        <dbReference type="Rhea" id="RHEA:38895"/>
        <dbReference type="ChEBI" id="CHEBI:64612"/>
    </reaction>
</comment>
<feature type="compositionally biased region" description="Basic residues" evidence="13">
    <location>
        <begin position="1768"/>
        <end position="1778"/>
    </location>
</feature>
<evidence type="ECO:0000256" key="11">
    <source>
        <dbReference type="ARBA" id="ARBA00024615"/>
    </source>
</evidence>
<feature type="compositionally biased region" description="Acidic residues" evidence="13">
    <location>
        <begin position="892"/>
        <end position="902"/>
    </location>
</feature>
<evidence type="ECO:0000256" key="3">
    <source>
        <dbReference type="ARBA" id="ARBA00009714"/>
    </source>
</evidence>
<dbReference type="GO" id="GO:0061709">
    <property type="term" value="P:reticulophagy"/>
    <property type="evidence" value="ECO:0007669"/>
    <property type="project" value="TreeGrafter"/>
</dbReference>
<feature type="region of interest" description="Disordered" evidence="13">
    <location>
        <begin position="877"/>
        <end position="925"/>
    </location>
</feature>
<feature type="compositionally biased region" description="Basic and acidic residues" evidence="13">
    <location>
        <begin position="519"/>
        <end position="538"/>
    </location>
</feature>
<dbReference type="GO" id="GO:0000045">
    <property type="term" value="P:autophagosome assembly"/>
    <property type="evidence" value="ECO:0007669"/>
    <property type="project" value="TreeGrafter"/>
</dbReference>
<dbReference type="Proteomes" id="UP000184267">
    <property type="component" value="Unassembled WGS sequence"/>
</dbReference>
<comment type="similarity">
    <text evidence="3">Belongs to the ATG2 family.</text>
</comment>
<dbReference type="GO" id="GO:0043495">
    <property type="term" value="F:protein-membrane adaptor activity"/>
    <property type="evidence" value="ECO:0007669"/>
    <property type="project" value="TreeGrafter"/>
</dbReference>
<feature type="region of interest" description="Disordered" evidence="13">
    <location>
        <begin position="384"/>
        <end position="538"/>
    </location>
</feature>
<feature type="compositionally biased region" description="Basic residues" evidence="13">
    <location>
        <begin position="956"/>
        <end position="967"/>
    </location>
</feature>
<dbReference type="GO" id="GO:0000422">
    <property type="term" value="P:autophagy of mitochondrion"/>
    <property type="evidence" value="ECO:0007669"/>
    <property type="project" value="TreeGrafter"/>
</dbReference>
<feature type="compositionally biased region" description="Polar residues" evidence="13">
    <location>
        <begin position="1742"/>
        <end position="1752"/>
    </location>
</feature>
<comment type="subcellular location">
    <subcellularLocation>
        <location evidence="1">Endoplasmic reticulum membrane</location>
        <topology evidence="1">Peripheral membrane protein</topology>
    </subcellularLocation>
    <subcellularLocation>
        <location evidence="2">Preautophagosomal structure membrane</location>
        <topology evidence="2">Peripheral membrane protein</topology>
    </subcellularLocation>
</comment>
<dbReference type="Pfam" id="PF13329">
    <property type="entry name" value="ATG2_CAD"/>
    <property type="match status" value="2"/>
</dbReference>
<feature type="region of interest" description="Disordered" evidence="13">
    <location>
        <begin position="945"/>
        <end position="969"/>
    </location>
</feature>
<dbReference type="PANTHER" id="PTHR13190:SF1">
    <property type="entry name" value="AUTOPHAGY-RELATED 2, ISOFORM A"/>
    <property type="match status" value="1"/>
</dbReference>
<feature type="region of interest" description="Disordered" evidence="13">
    <location>
        <begin position="1508"/>
        <end position="1532"/>
    </location>
</feature>
<keyword evidence="5" id="KW-0813">Transport</keyword>
<feature type="region of interest" description="Disordered" evidence="13">
    <location>
        <begin position="281"/>
        <end position="370"/>
    </location>
</feature>
<dbReference type="InterPro" id="IPR026849">
    <property type="entry name" value="ATG2"/>
</dbReference>
<evidence type="ECO:0000256" key="6">
    <source>
        <dbReference type="ARBA" id="ARBA00022824"/>
    </source>
</evidence>
<evidence type="ECO:0000256" key="12">
    <source>
        <dbReference type="ARBA" id="ARBA00024631"/>
    </source>
</evidence>
<sequence length="2197" mass="238423">MFPWSFSWLPALPTIDFSLPSGIQKRFISFALRQSLGHLLKPGQLDVQQVDSQIGSGYVQVRDLELNDEAINALISGLPIRLRDGSVGKVTARIPWPNPLTSSVGLSLESLHLTFYLEPTLADPTERPFTDNLADSVASVAETFIHEELSAREEAALRESFHPDLARSDISEFEENVPGGLDPFISEDEVHQHDAEPPGVSIFATLIERLLARFQFDAIDTRITIVNPQNSSFTLIVPDIRYSTESQATPSQVPEGGVHEPAEKVTLGEVRKVTITGATVTTRCMRPSSPKPLAASPAKSPDTASGNAVLSTPSSPTTPITPSPPAHSEPELSHSQAYSPEYSPEVPQIRSLPSPAEPSSPYHSDSSDMDEETQMFMSQSIAMLPPRPISPASSVASSMYQSAISTSAPDTGLDDIPEEAPQSRSSTPSPPERVEAVEEEGSRSPVETVESPIATPPASRSPVSSPFQRRLDIRNAEIEDETVLSLGSEPIEIRLTTPSPRPPPVPQPSPSSTPSNAQHDSRAASRATTDDSAPRQDRMRVDLTMGTIACALSASQIRSVIDIAEVWTSHSPVPSPPQVPKPAGEASSPSPFDDLEGALRVRGIVMLLLSSSRTSASSPDDALTEFFSRPLVPPRLPGGYVRVHIEGISSSLSIRPGDVITKGRRTSSGRDAPSLSASLTISEISAFAFLPPPSPGADMSACPILVMDPHLPSQYTPGHVHPSLDTSSEHSASLPAFDIIDWTHPSQRSSGAKLSWWRTKPSAPPRPSSQSARRDAEPSESSSPPSARPFPVVLPSSPGRLGLAGLSLSPGKSHQPIPKPTPPALTVKFRPAAKDHRDAADVQVTLAPVHVFLDAGAIFGPVQDGKSEVLRFVEELAGSRDTQQTQGPVDAEPVESDEDTEGEGSRPGTPRAPGLRGFREDDAERERRRLEQLVLDDLDLGYDYRKPTAQTQTTPRSRRIKKSRHKPPAMSISVNLPAVRVEVRVPPPAQRQPRSGAVIIDIHDLCLTPGRVPERGGDRTARFGTAEDLYGAGPAPRASRQDDNILLGATWKRIVVAYSLVGESKARAILSLGPLTAQDSESIFGVGTPPAREVPGNSLQPQVVVSRTAVAPSVIDAVSSTAISLDIPSVHVELSKPLIDGLQLWADDLTQLMEAAFAPQTGSDAGTQRAGSGDSSMIGSRFFARTETSGSAPDSGVTSLAGTIRARQEPRSETAVKIMVTEAAVRLWVPREDNEQFFARPFDLVASDVDVLLELKPEGKDDTVVTVGVMDLNVHDHSITGRNCFLSLTTPRSLNTTIKSALKLRFTSLVVPETTAKESRVRLTLCGITYHFYPDLKWAPDLGRFVKAPPGAFESVVPSERTRVNVKILDTSIRLLAPSHPGAVVPYIGELDFSTVIEGNSPTSTINLSIPALSLLLIDDISSSPEDSDASGRAHASAHGVGFWKSAGYALFVEVSDLDLSFKKIDSVTPPDIRLLIEQGDLRLHMCADTMGALGAFIGNFSSAFKSPSAETPPVAKPRDEPANVSKRPAHARSMLSSLDEQAFRRVPEVGAAPDMIEDDLPTNPDYLDESFGAAAGLRELSDDEFDESDVEGSYTPLGAEDPRGVTSAFGGETIRLLRPEGVRVVENYFETLPPDQSDSSHGNTTLRMRVHDFNVVVFLYDGYDWVRTRKTIEEKAKEMRRKLAKIRQLVASGQTPDPSVEETNALLFNSVYIGLEHNIDELEPGALIAAIDEELNEDFETTTQSSWQSLKPQPLASPGRGGSNSTKSHRRRLRRAKGPSMEFRLEGLDAEVDNYREDEDLVSRVLATIKEVEILDHIKTSTWKKFLTSLHTDARGNVRESESNMVRVELRTLHPVPGHPSEEARLRAKVLPLRLHVDQDALDFLKQFFSFKDPDAAPPTAPSEPSNEIYFQQAEVFPIDLKLDYKPRRVDYRALREGRTIELMNFFHFDGSEMTLRHLTLNGITGWPRFFDLLNDLWTPDVKATQLVEVISGVAPIRSVVNVGSGVADLVLLPIAQYKKDGRVVRGLQKGANSFVQSTAMEAIRLGARLATGTQVILEQAETVLGGHFRDQVTAEALQMPPGFEIDEEGMGEDSGDLISKYADQPTNVKEGVKSAYKSLKRNLNSAAQTILAVPMEVYERSGNEGPVRAVVRAVPIAVLKPMIGASEAVSKTLLGLQNTLDPNIRQENEAKYKQR</sequence>
<proteinExistence type="inferred from homology"/>
<feature type="region of interest" description="Disordered" evidence="13">
    <location>
        <begin position="1583"/>
        <end position="1606"/>
    </location>
</feature>
<dbReference type="GO" id="GO:0006869">
    <property type="term" value="P:lipid transport"/>
    <property type="evidence" value="ECO:0007669"/>
    <property type="project" value="UniProtKB-KW"/>
</dbReference>
<feature type="region of interest" description="Disordered" evidence="13">
    <location>
        <begin position="751"/>
        <end position="826"/>
    </location>
</feature>
<accession>A0A1M2V7I7</accession>
<evidence type="ECO:0000313" key="15">
    <source>
        <dbReference type="Proteomes" id="UP000184267"/>
    </source>
</evidence>
<evidence type="ECO:0000256" key="10">
    <source>
        <dbReference type="ARBA" id="ARBA00024479"/>
    </source>
</evidence>
<dbReference type="OrthoDB" id="18982at2759"/>
<comment type="catalytic activity">
    <reaction evidence="12">
        <text>a 1,2-diacyl-sn-glycero-3-phosphocholine(in) = a 1,2-diacyl-sn-glycero-3-phosphocholine(out)</text>
        <dbReference type="Rhea" id="RHEA:38571"/>
        <dbReference type="ChEBI" id="CHEBI:57643"/>
    </reaction>
</comment>
<dbReference type="GO" id="GO:0034727">
    <property type="term" value="P:piecemeal microautophagy of the nucleus"/>
    <property type="evidence" value="ECO:0007669"/>
    <property type="project" value="TreeGrafter"/>
</dbReference>
<protein>
    <recommendedName>
        <fullName evidence="4">Autophagy-related protein 2</fullName>
    </recommendedName>
</protein>
<gene>
    <name evidence="14" type="ORF">TRAPUB_5821</name>
</gene>
<evidence type="ECO:0000256" key="8">
    <source>
        <dbReference type="ARBA" id="ARBA00023055"/>
    </source>
</evidence>
<dbReference type="OMA" id="SSWQSLK"/>